<protein>
    <submittedName>
        <fullName evidence="1">Uncharacterized protein</fullName>
    </submittedName>
</protein>
<accession>A0A8J7LYA9</accession>
<comment type="caution">
    <text evidence="1">The sequence shown here is derived from an EMBL/GenBank/DDBJ whole genome shotgun (WGS) entry which is preliminary data.</text>
</comment>
<name>A0A8J7LYA9_9BACT</name>
<evidence type="ECO:0000313" key="2">
    <source>
        <dbReference type="Proteomes" id="UP000636888"/>
    </source>
</evidence>
<gene>
    <name evidence="1" type="ORF">JFN93_06995</name>
</gene>
<dbReference type="Proteomes" id="UP000636888">
    <property type="component" value="Unassembled WGS sequence"/>
</dbReference>
<dbReference type="AlphaFoldDB" id="A0A8J7LYA9"/>
<sequence>MEQATVVPRRCHLVRSEEVEVGGRKILCKVVEFSGPNNRCRRWVTSDERGVLIVRQDGSGKGGTYSLRLISMGEL</sequence>
<keyword evidence="2" id="KW-1185">Reference proteome</keyword>
<dbReference type="RefSeq" id="WP_199383297.1">
    <property type="nucleotide sequence ID" value="NZ_JAEMHM010000005.1"/>
</dbReference>
<proteinExistence type="predicted"/>
<reference evidence="1" key="1">
    <citation type="submission" date="2020-12" db="EMBL/GenBank/DDBJ databases">
        <title>Geomonas sp. Red875, isolated from river sediment.</title>
        <authorList>
            <person name="Xu Z."/>
            <person name="Zhang Z."/>
            <person name="Masuda Y."/>
            <person name="Itoh H."/>
            <person name="Senoo K."/>
        </authorList>
    </citation>
    <scope>NUCLEOTIDE SEQUENCE</scope>
    <source>
        <strain evidence="1">Red875</strain>
    </source>
</reference>
<evidence type="ECO:0000313" key="1">
    <source>
        <dbReference type="EMBL" id="MBJ6724447.1"/>
    </source>
</evidence>
<organism evidence="1 2">
    <name type="scientific">Geomesophilobacter sediminis</name>
    <dbReference type="NCBI Taxonomy" id="2798584"/>
    <lineage>
        <taxon>Bacteria</taxon>
        <taxon>Pseudomonadati</taxon>
        <taxon>Thermodesulfobacteriota</taxon>
        <taxon>Desulfuromonadia</taxon>
        <taxon>Geobacterales</taxon>
        <taxon>Geobacteraceae</taxon>
        <taxon>Geomesophilobacter</taxon>
    </lineage>
</organism>
<dbReference type="EMBL" id="JAEMHM010000005">
    <property type="protein sequence ID" value="MBJ6724447.1"/>
    <property type="molecule type" value="Genomic_DNA"/>
</dbReference>